<dbReference type="Proteomes" id="UP000729701">
    <property type="component" value="Unassembled WGS sequence"/>
</dbReference>
<protein>
    <submittedName>
        <fullName evidence="2">Class I SAM-dependent methyltransferase</fullName>
    </submittedName>
</protein>
<dbReference type="PROSITE" id="PS51608">
    <property type="entry name" value="SAM_MT_UBIE"/>
    <property type="match status" value="1"/>
</dbReference>
<dbReference type="AlphaFoldDB" id="A0A951QIB0"/>
<reference evidence="2" key="1">
    <citation type="submission" date="2021-05" db="EMBL/GenBank/DDBJ databases">
        <authorList>
            <person name="Pietrasiak N."/>
            <person name="Ward R."/>
            <person name="Stajich J.E."/>
            <person name="Kurbessoian T."/>
        </authorList>
    </citation>
    <scope>NUCLEOTIDE SEQUENCE</scope>
    <source>
        <strain evidence="2">GSE-NOS-MK-12-04C</strain>
    </source>
</reference>
<dbReference type="Gene3D" id="3.40.50.150">
    <property type="entry name" value="Vaccinia Virus protein VP39"/>
    <property type="match status" value="1"/>
</dbReference>
<organism evidence="2 3">
    <name type="scientific">Cyanomargarita calcarea GSE-NOS-MK-12-04C</name>
    <dbReference type="NCBI Taxonomy" id="2839659"/>
    <lineage>
        <taxon>Bacteria</taxon>
        <taxon>Bacillati</taxon>
        <taxon>Cyanobacteriota</taxon>
        <taxon>Cyanophyceae</taxon>
        <taxon>Nostocales</taxon>
        <taxon>Cyanomargaritaceae</taxon>
        <taxon>Cyanomargarita</taxon>
    </lineage>
</organism>
<evidence type="ECO:0000313" key="3">
    <source>
        <dbReference type="Proteomes" id="UP000729701"/>
    </source>
</evidence>
<accession>A0A951QIB0</accession>
<sequence>MMEAKVREQYNQMAALYDRRWSHYISNTLSFLKDWAKISPTDAVLDIGCGTGEFERLLLVEHPTQQIVGVDISEKMLEIAQQKCHPYPNVSFQKASASALPFADGSFDVIVSASALHYFDDPIAALTEMKRVLKPGGEIVILDWCKDYLLCRIYDIVLKLIDPAYKQCYTQAEFHSLLLNTGFEIHRARKVRFGLAWELAILSVTERIATASPS</sequence>
<reference evidence="2" key="2">
    <citation type="journal article" date="2022" name="Microbiol. Resour. Announc.">
        <title>Metagenome Sequencing to Explore Phylogenomics of Terrestrial Cyanobacteria.</title>
        <authorList>
            <person name="Ward R.D."/>
            <person name="Stajich J.E."/>
            <person name="Johansen J.R."/>
            <person name="Huntemann M."/>
            <person name="Clum A."/>
            <person name="Foster B."/>
            <person name="Foster B."/>
            <person name="Roux S."/>
            <person name="Palaniappan K."/>
            <person name="Varghese N."/>
            <person name="Mukherjee S."/>
            <person name="Reddy T.B.K."/>
            <person name="Daum C."/>
            <person name="Copeland A."/>
            <person name="Chen I.A."/>
            <person name="Ivanova N.N."/>
            <person name="Kyrpides N.C."/>
            <person name="Shapiro N."/>
            <person name="Eloe-Fadrosh E.A."/>
            <person name="Pietrasiak N."/>
        </authorList>
    </citation>
    <scope>NUCLEOTIDE SEQUENCE</scope>
    <source>
        <strain evidence="2">GSE-NOS-MK-12-04C</strain>
    </source>
</reference>
<dbReference type="InterPro" id="IPR004033">
    <property type="entry name" value="UbiE/COQ5_MeTrFase"/>
</dbReference>
<dbReference type="GO" id="GO:0032259">
    <property type="term" value="P:methylation"/>
    <property type="evidence" value="ECO:0007669"/>
    <property type="project" value="UniProtKB-KW"/>
</dbReference>
<proteinExistence type="predicted"/>
<comment type="caution">
    <text evidence="2">The sequence shown here is derived from an EMBL/GenBank/DDBJ whole genome shotgun (WGS) entry which is preliminary data.</text>
</comment>
<keyword evidence="2" id="KW-0808">Transferase</keyword>
<dbReference type="EMBL" id="JAHHGZ010000005">
    <property type="protein sequence ID" value="MBW4666964.1"/>
    <property type="molecule type" value="Genomic_DNA"/>
</dbReference>
<evidence type="ECO:0000313" key="2">
    <source>
        <dbReference type="EMBL" id="MBW4666964.1"/>
    </source>
</evidence>
<dbReference type="InterPro" id="IPR029063">
    <property type="entry name" value="SAM-dependent_MTases_sf"/>
</dbReference>
<evidence type="ECO:0000259" key="1">
    <source>
        <dbReference type="Pfam" id="PF08241"/>
    </source>
</evidence>
<dbReference type="InterPro" id="IPR013216">
    <property type="entry name" value="Methyltransf_11"/>
</dbReference>
<feature type="domain" description="Methyltransferase type 11" evidence="1">
    <location>
        <begin position="45"/>
        <end position="141"/>
    </location>
</feature>
<dbReference type="PANTHER" id="PTHR43591">
    <property type="entry name" value="METHYLTRANSFERASE"/>
    <property type="match status" value="1"/>
</dbReference>
<dbReference type="SUPFAM" id="SSF53335">
    <property type="entry name" value="S-adenosyl-L-methionine-dependent methyltransferases"/>
    <property type="match status" value="1"/>
</dbReference>
<dbReference type="CDD" id="cd02440">
    <property type="entry name" value="AdoMet_MTases"/>
    <property type="match status" value="1"/>
</dbReference>
<name>A0A951QIB0_9CYAN</name>
<keyword evidence="2" id="KW-0489">Methyltransferase</keyword>
<dbReference type="Pfam" id="PF08241">
    <property type="entry name" value="Methyltransf_11"/>
    <property type="match status" value="1"/>
</dbReference>
<gene>
    <name evidence="2" type="ORF">KME60_05845</name>
</gene>
<dbReference type="GO" id="GO:0008757">
    <property type="term" value="F:S-adenosylmethionine-dependent methyltransferase activity"/>
    <property type="evidence" value="ECO:0007669"/>
    <property type="project" value="InterPro"/>
</dbReference>